<comment type="catalytic activity">
    <reaction evidence="1">
        <text>ATP + protein L-histidine = ADP + protein N-phospho-L-histidine.</text>
        <dbReference type="EC" id="2.7.13.3"/>
    </reaction>
</comment>
<dbReference type="InterPro" id="IPR003594">
    <property type="entry name" value="HATPase_dom"/>
</dbReference>
<feature type="domain" description="HAMP" evidence="13">
    <location>
        <begin position="114"/>
        <end position="167"/>
    </location>
</feature>
<feature type="domain" description="Histidine kinase" evidence="12">
    <location>
        <begin position="175"/>
        <end position="388"/>
    </location>
</feature>
<dbReference type="Gene3D" id="6.10.340.10">
    <property type="match status" value="1"/>
</dbReference>
<sequence length="408" mass="44669">MTVPAWARTIRARLALTYSALLFGVATLLLGGIYLALSQSIESKPLDPVTVKKFEKGGGGIVNYRPGEDFQAADIRDVQEYVNYTTLETLRTYSFIALAVLFLLSLLIGWWVAGRALRPVERITTTAREITASDLSRRIGATGPRDELRTLADTIDDMLGRLERSFSAQRTLVDDVSHELRNPIAVVQANVDAVLSRDDTTHDERAHSVSVVSRATHRMASLVDDLLATARTRSGAFVDREVDLSELADEVVEEQRLLAEGRGLRLVRRLAPGPRVVADAESLSRALDNILANAVRLSPGGGEVTVASGSMRGWAWVAVRDEGPGIAEGDRERVFQRFGRTGVARDHDGHGLGLSISRQVVESHEGHIALFGEPGVGSTFVVWLPDRAIRRDEDRERTPPQTDPLGRA</sequence>
<dbReference type="EC" id="2.7.13.3" evidence="3"/>
<dbReference type="SUPFAM" id="SSF55874">
    <property type="entry name" value="ATPase domain of HSP90 chaperone/DNA topoisomerase II/histidine kinase"/>
    <property type="match status" value="1"/>
</dbReference>
<evidence type="ECO:0000256" key="9">
    <source>
        <dbReference type="ARBA" id="ARBA00023012"/>
    </source>
</evidence>
<comment type="subcellular location">
    <subcellularLocation>
        <location evidence="2">Cell membrane</location>
    </subcellularLocation>
</comment>
<evidence type="ECO:0000256" key="10">
    <source>
        <dbReference type="ARBA" id="ARBA00023136"/>
    </source>
</evidence>
<gene>
    <name evidence="14" type="ORF">N802_14435</name>
</gene>
<organism evidence="14 15">
    <name type="scientific">Knoellia sinensis KCTC 19936</name>
    <dbReference type="NCBI Taxonomy" id="1385520"/>
    <lineage>
        <taxon>Bacteria</taxon>
        <taxon>Bacillati</taxon>
        <taxon>Actinomycetota</taxon>
        <taxon>Actinomycetes</taxon>
        <taxon>Micrococcales</taxon>
        <taxon>Intrasporangiaceae</taxon>
        <taxon>Knoellia</taxon>
    </lineage>
</organism>
<dbReference type="FunFam" id="3.30.565.10:FF:000006">
    <property type="entry name" value="Sensor histidine kinase WalK"/>
    <property type="match status" value="1"/>
</dbReference>
<dbReference type="SMART" id="SM00388">
    <property type="entry name" value="HisKA"/>
    <property type="match status" value="1"/>
</dbReference>
<reference evidence="14 15" key="1">
    <citation type="submission" date="2013-08" db="EMBL/GenBank/DDBJ databases">
        <title>The genome sequence of Knoellia sinensis.</title>
        <authorList>
            <person name="Zhu W."/>
            <person name="Wang G."/>
        </authorList>
    </citation>
    <scope>NUCLEOTIDE SEQUENCE [LARGE SCALE GENOMIC DNA]</scope>
    <source>
        <strain evidence="14 15">KCTC 19936</strain>
    </source>
</reference>
<evidence type="ECO:0000256" key="6">
    <source>
        <dbReference type="ARBA" id="ARBA00022692"/>
    </source>
</evidence>
<dbReference type="PRINTS" id="PR00344">
    <property type="entry name" value="BCTRLSENSOR"/>
</dbReference>
<dbReference type="InterPro" id="IPR005467">
    <property type="entry name" value="His_kinase_dom"/>
</dbReference>
<dbReference type="InterPro" id="IPR003661">
    <property type="entry name" value="HisK_dim/P_dom"/>
</dbReference>
<dbReference type="PROSITE" id="PS50885">
    <property type="entry name" value="HAMP"/>
    <property type="match status" value="1"/>
</dbReference>
<keyword evidence="5" id="KW-0808">Transferase</keyword>
<feature type="transmembrane region" description="Helical" evidence="11">
    <location>
        <begin position="93"/>
        <end position="113"/>
    </location>
</feature>
<keyword evidence="4" id="KW-0597">Phosphoprotein</keyword>
<dbReference type="SUPFAM" id="SSF47384">
    <property type="entry name" value="Homodimeric domain of signal transducing histidine kinase"/>
    <property type="match status" value="1"/>
</dbReference>
<evidence type="ECO:0000259" key="13">
    <source>
        <dbReference type="PROSITE" id="PS50885"/>
    </source>
</evidence>
<evidence type="ECO:0000256" key="5">
    <source>
        <dbReference type="ARBA" id="ARBA00022679"/>
    </source>
</evidence>
<dbReference type="PANTHER" id="PTHR45436:SF5">
    <property type="entry name" value="SENSOR HISTIDINE KINASE TRCS"/>
    <property type="match status" value="1"/>
</dbReference>
<evidence type="ECO:0000256" key="7">
    <source>
        <dbReference type="ARBA" id="ARBA00022777"/>
    </source>
</evidence>
<dbReference type="eggNOG" id="COG2205">
    <property type="taxonomic scope" value="Bacteria"/>
</dbReference>
<keyword evidence="8 11" id="KW-1133">Transmembrane helix</keyword>
<dbReference type="Pfam" id="PF02518">
    <property type="entry name" value="HATPase_c"/>
    <property type="match status" value="1"/>
</dbReference>
<evidence type="ECO:0000256" key="11">
    <source>
        <dbReference type="SAM" id="Phobius"/>
    </source>
</evidence>
<evidence type="ECO:0000313" key="15">
    <source>
        <dbReference type="Proteomes" id="UP000030002"/>
    </source>
</evidence>
<dbReference type="PANTHER" id="PTHR45436">
    <property type="entry name" value="SENSOR HISTIDINE KINASE YKOH"/>
    <property type="match status" value="1"/>
</dbReference>
<dbReference type="InterPro" id="IPR036890">
    <property type="entry name" value="HATPase_C_sf"/>
</dbReference>
<feature type="transmembrane region" description="Helical" evidence="11">
    <location>
        <begin position="12"/>
        <end position="37"/>
    </location>
</feature>
<keyword evidence="10 11" id="KW-0472">Membrane</keyword>
<dbReference type="InterPro" id="IPR036097">
    <property type="entry name" value="HisK_dim/P_sf"/>
</dbReference>
<name>A0A0A0JB37_9MICO</name>
<dbReference type="AlphaFoldDB" id="A0A0A0JB37"/>
<protein>
    <recommendedName>
        <fullName evidence="3">histidine kinase</fullName>
        <ecNumber evidence="3">2.7.13.3</ecNumber>
    </recommendedName>
</protein>
<evidence type="ECO:0000313" key="14">
    <source>
        <dbReference type="EMBL" id="KGN33242.1"/>
    </source>
</evidence>
<dbReference type="SMART" id="SM00304">
    <property type="entry name" value="HAMP"/>
    <property type="match status" value="1"/>
</dbReference>
<dbReference type="GO" id="GO:0000155">
    <property type="term" value="F:phosphorelay sensor kinase activity"/>
    <property type="evidence" value="ECO:0007669"/>
    <property type="project" value="InterPro"/>
</dbReference>
<dbReference type="CDD" id="cd00082">
    <property type="entry name" value="HisKA"/>
    <property type="match status" value="1"/>
</dbReference>
<accession>A0A0A0JB37</accession>
<evidence type="ECO:0000256" key="3">
    <source>
        <dbReference type="ARBA" id="ARBA00012438"/>
    </source>
</evidence>
<evidence type="ECO:0000259" key="12">
    <source>
        <dbReference type="PROSITE" id="PS50109"/>
    </source>
</evidence>
<dbReference type="SMART" id="SM00387">
    <property type="entry name" value="HATPase_c"/>
    <property type="match status" value="1"/>
</dbReference>
<dbReference type="InterPro" id="IPR050428">
    <property type="entry name" value="TCS_sensor_his_kinase"/>
</dbReference>
<dbReference type="GO" id="GO:0005886">
    <property type="term" value="C:plasma membrane"/>
    <property type="evidence" value="ECO:0007669"/>
    <property type="project" value="UniProtKB-SubCell"/>
</dbReference>
<dbReference type="SUPFAM" id="SSF158472">
    <property type="entry name" value="HAMP domain-like"/>
    <property type="match status" value="1"/>
</dbReference>
<dbReference type="Pfam" id="PF00512">
    <property type="entry name" value="HisKA"/>
    <property type="match status" value="1"/>
</dbReference>
<dbReference type="CDD" id="cd06225">
    <property type="entry name" value="HAMP"/>
    <property type="match status" value="1"/>
</dbReference>
<dbReference type="InterPro" id="IPR004358">
    <property type="entry name" value="Sig_transdc_His_kin-like_C"/>
</dbReference>
<dbReference type="Gene3D" id="3.30.565.10">
    <property type="entry name" value="Histidine kinase-like ATPase, C-terminal domain"/>
    <property type="match status" value="1"/>
</dbReference>
<evidence type="ECO:0000256" key="8">
    <source>
        <dbReference type="ARBA" id="ARBA00022989"/>
    </source>
</evidence>
<keyword evidence="7 14" id="KW-0418">Kinase</keyword>
<keyword evidence="6 11" id="KW-0812">Transmembrane</keyword>
<dbReference type="OrthoDB" id="9786919at2"/>
<dbReference type="PROSITE" id="PS50109">
    <property type="entry name" value="HIS_KIN"/>
    <property type="match status" value="1"/>
</dbReference>
<dbReference type="InterPro" id="IPR003660">
    <property type="entry name" value="HAMP_dom"/>
</dbReference>
<dbReference type="Pfam" id="PF00672">
    <property type="entry name" value="HAMP"/>
    <property type="match status" value="1"/>
</dbReference>
<dbReference type="CDD" id="cd00075">
    <property type="entry name" value="HATPase"/>
    <property type="match status" value="1"/>
</dbReference>
<keyword evidence="9" id="KW-0902">Two-component regulatory system</keyword>
<dbReference type="STRING" id="1385520.N802_14435"/>
<evidence type="ECO:0000256" key="4">
    <source>
        <dbReference type="ARBA" id="ARBA00022553"/>
    </source>
</evidence>
<dbReference type="Proteomes" id="UP000030002">
    <property type="component" value="Unassembled WGS sequence"/>
</dbReference>
<dbReference type="RefSeq" id="WP_035914078.1">
    <property type="nucleotide sequence ID" value="NZ_AVPJ01000004.1"/>
</dbReference>
<keyword evidence="15" id="KW-1185">Reference proteome</keyword>
<dbReference type="Gene3D" id="1.10.287.130">
    <property type="match status" value="1"/>
</dbReference>
<proteinExistence type="predicted"/>
<comment type="caution">
    <text evidence="14">The sequence shown here is derived from an EMBL/GenBank/DDBJ whole genome shotgun (WGS) entry which is preliminary data.</text>
</comment>
<evidence type="ECO:0000256" key="1">
    <source>
        <dbReference type="ARBA" id="ARBA00000085"/>
    </source>
</evidence>
<evidence type="ECO:0000256" key="2">
    <source>
        <dbReference type="ARBA" id="ARBA00004236"/>
    </source>
</evidence>
<dbReference type="EMBL" id="AVPJ01000004">
    <property type="protein sequence ID" value="KGN33242.1"/>
    <property type="molecule type" value="Genomic_DNA"/>
</dbReference>